<dbReference type="EMBL" id="JAAKFY010000005">
    <property type="protein sequence ID" value="KAF3857242.1"/>
    <property type="molecule type" value="Genomic_DNA"/>
</dbReference>
<feature type="compositionally biased region" description="Pro residues" evidence="1">
    <location>
        <begin position="416"/>
        <end position="426"/>
    </location>
</feature>
<evidence type="ECO:0000313" key="3">
    <source>
        <dbReference type="Proteomes" id="UP000518266"/>
    </source>
</evidence>
<proteinExistence type="predicted"/>
<accession>A0A7J5Z605</accession>
<reference evidence="2 3" key="1">
    <citation type="submission" date="2020-03" db="EMBL/GenBank/DDBJ databases">
        <title>Dissostichus mawsoni Genome sequencing and assembly.</title>
        <authorList>
            <person name="Park H."/>
        </authorList>
    </citation>
    <scope>NUCLEOTIDE SEQUENCE [LARGE SCALE GENOMIC DNA]</scope>
    <source>
        <strain evidence="2">DM0001</strain>
        <tissue evidence="2">Muscle</tissue>
    </source>
</reference>
<organism evidence="2 3">
    <name type="scientific">Dissostichus mawsoni</name>
    <name type="common">Antarctic cod</name>
    <dbReference type="NCBI Taxonomy" id="36200"/>
    <lineage>
        <taxon>Eukaryota</taxon>
        <taxon>Metazoa</taxon>
        <taxon>Chordata</taxon>
        <taxon>Craniata</taxon>
        <taxon>Vertebrata</taxon>
        <taxon>Euteleostomi</taxon>
        <taxon>Actinopterygii</taxon>
        <taxon>Neopterygii</taxon>
        <taxon>Teleostei</taxon>
        <taxon>Neoteleostei</taxon>
        <taxon>Acanthomorphata</taxon>
        <taxon>Eupercaria</taxon>
        <taxon>Perciformes</taxon>
        <taxon>Notothenioidei</taxon>
        <taxon>Nototheniidae</taxon>
        <taxon>Dissostichus</taxon>
    </lineage>
</organism>
<evidence type="ECO:0000256" key="1">
    <source>
        <dbReference type="SAM" id="MobiDB-lite"/>
    </source>
</evidence>
<feature type="compositionally biased region" description="Low complexity" evidence="1">
    <location>
        <begin position="103"/>
        <end position="122"/>
    </location>
</feature>
<name>A0A7J5Z605_DISMA</name>
<protein>
    <submittedName>
        <fullName evidence="2">Uncharacterized protein</fullName>
    </submittedName>
</protein>
<gene>
    <name evidence="2" type="ORF">F7725_009101</name>
</gene>
<keyword evidence="3" id="KW-1185">Reference proteome</keyword>
<sequence length="426" mass="44492">MISFVLQWEPRRRGASSSGPNRKCHTCRLQILSDGVELVHGKKRRQSVFLQQSSAGALIAQFQQGSRTLFGVTAVVCQCAPLGADAAQLAFAETPSAARRGRAGQSRSARPGGAAPRAVSGGPALGVRTHHLPLLHASATRLGAGTPLPEGPLGSTHLPDGVDGVPAASVAVGDGGSVVGSWCKVAVFDPGSGGLPDRQHLDGEGLWERGEAPEALQGGGRAAVAQQRPLQGDVRLHGHQLVVSIQQVGAVLPAHRQVAVVVTTVAGGTLLHVQVSGAGRNGDNILVPRPETESGRGQTEAQQIDTFVREIYLPGTLQRAGHFLAGRSVSSTHSTLIEAPVGADDTITPGLHTLALDTHRGGVWAAGGPVSVLQERYWILFPSQYLPPFLGKGLSQERKEYCTPPPQVREQSPHGPHSPHPPLTGV</sequence>
<evidence type="ECO:0000313" key="2">
    <source>
        <dbReference type="EMBL" id="KAF3857242.1"/>
    </source>
</evidence>
<dbReference type="Proteomes" id="UP000518266">
    <property type="component" value="Unassembled WGS sequence"/>
</dbReference>
<feature type="region of interest" description="Disordered" evidence="1">
    <location>
        <begin position="95"/>
        <end position="126"/>
    </location>
</feature>
<comment type="caution">
    <text evidence="2">The sequence shown here is derived from an EMBL/GenBank/DDBJ whole genome shotgun (WGS) entry which is preliminary data.</text>
</comment>
<feature type="region of interest" description="Disordered" evidence="1">
    <location>
        <begin position="399"/>
        <end position="426"/>
    </location>
</feature>
<dbReference type="AlphaFoldDB" id="A0A7J5Z605"/>